<evidence type="ECO:0008006" key="4">
    <source>
        <dbReference type="Google" id="ProtNLM"/>
    </source>
</evidence>
<dbReference type="EMBL" id="CP012672">
    <property type="protein sequence ID" value="AUX32865.1"/>
    <property type="molecule type" value="Genomic_DNA"/>
</dbReference>
<dbReference type="SUPFAM" id="SSF48695">
    <property type="entry name" value="Multiheme cytochromes"/>
    <property type="match status" value="2"/>
</dbReference>
<dbReference type="InterPro" id="IPR036280">
    <property type="entry name" value="Multihaem_cyt_sf"/>
</dbReference>
<name>A0A4P2QRP8_SORCE</name>
<accession>A0A4P2QRP8</accession>
<evidence type="ECO:0000313" key="3">
    <source>
        <dbReference type="Proteomes" id="UP000295497"/>
    </source>
</evidence>
<evidence type="ECO:0000256" key="1">
    <source>
        <dbReference type="SAM" id="MobiDB-lite"/>
    </source>
</evidence>
<dbReference type="Proteomes" id="UP000295497">
    <property type="component" value="Chromosome"/>
</dbReference>
<reference evidence="2 3" key="1">
    <citation type="submission" date="2015-09" db="EMBL/GenBank/DDBJ databases">
        <title>Sorangium comparison.</title>
        <authorList>
            <person name="Zaburannyi N."/>
            <person name="Bunk B."/>
            <person name="Overmann J."/>
            <person name="Mueller R."/>
        </authorList>
    </citation>
    <scope>NUCLEOTIDE SEQUENCE [LARGE SCALE GENOMIC DNA]</scope>
    <source>
        <strain evidence="2 3">So ce836</strain>
    </source>
</reference>
<protein>
    <recommendedName>
        <fullName evidence="4">Cytochrome c domain-containing protein</fullName>
    </recommendedName>
</protein>
<sequence>MRSMHTEEPATNEARTGAQQPAHATPSARWTRRGRTVMGRISMAACLFVAACGGADDGEPEPVAWKDMTFEERTAHMTDVVMPRMKEVFVAYDAKYEAMDCTTCHGDDAVERAYAMPSGQIAALPNEEVFPEWVQDPEHPERMEWTDFMFNQVVPEMADLLQVARFDPTTMTGEFSCANCHTVEDVEP</sequence>
<evidence type="ECO:0000313" key="2">
    <source>
        <dbReference type="EMBL" id="AUX32865.1"/>
    </source>
</evidence>
<feature type="region of interest" description="Disordered" evidence="1">
    <location>
        <begin position="1"/>
        <end position="33"/>
    </location>
</feature>
<gene>
    <name evidence="2" type="ORF">SOCE836_050170</name>
</gene>
<organism evidence="2 3">
    <name type="scientific">Sorangium cellulosum</name>
    <name type="common">Polyangium cellulosum</name>
    <dbReference type="NCBI Taxonomy" id="56"/>
    <lineage>
        <taxon>Bacteria</taxon>
        <taxon>Pseudomonadati</taxon>
        <taxon>Myxococcota</taxon>
        <taxon>Polyangia</taxon>
        <taxon>Polyangiales</taxon>
        <taxon>Polyangiaceae</taxon>
        <taxon>Sorangium</taxon>
    </lineage>
</organism>
<proteinExistence type="predicted"/>
<dbReference type="AlphaFoldDB" id="A0A4P2QRP8"/>